<evidence type="ECO:0000256" key="1">
    <source>
        <dbReference type="SAM" id="MobiDB-lite"/>
    </source>
</evidence>
<name>A0ABR7LZZ0_9ACTN</name>
<sequence>MSSNRPVNGDSEPGRAEVPPSTGPMWLALRPTTVHSVQLQITLYYLQQR</sequence>
<reference evidence="2 3" key="1">
    <citation type="submission" date="2020-06" db="EMBL/GenBank/DDBJ databases">
        <title>Actinomadura xiongansis sp. nov., isolated from soil of Baiyangdian.</title>
        <authorList>
            <person name="Zhang X."/>
        </authorList>
    </citation>
    <scope>NUCLEOTIDE SEQUENCE [LARGE SCALE GENOMIC DNA]</scope>
    <source>
        <strain evidence="2 3">HBUM206468</strain>
    </source>
</reference>
<evidence type="ECO:0000313" key="2">
    <source>
        <dbReference type="EMBL" id="MBC6470431.1"/>
    </source>
</evidence>
<comment type="caution">
    <text evidence="2">The sequence shown here is derived from an EMBL/GenBank/DDBJ whole genome shotgun (WGS) entry which is preliminary data.</text>
</comment>
<dbReference type="Proteomes" id="UP000805614">
    <property type="component" value="Unassembled WGS sequence"/>
</dbReference>
<feature type="region of interest" description="Disordered" evidence="1">
    <location>
        <begin position="1"/>
        <end position="25"/>
    </location>
</feature>
<evidence type="ECO:0000313" key="3">
    <source>
        <dbReference type="Proteomes" id="UP000805614"/>
    </source>
</evidence>
<keyword evidence="3" id="KW-1185">Reference proteome</keyword>
<organism evidence="2 3">
    <name type="scientific">Actinomadura alba</name>
    <dbReference type="NCBI Taxonomy" id="406431"/>
    <lineage>
        <taxon>Bacteria</taxon>
        <taxon>Bacillati</taxon>
        <taxon>Actinomycetota</taxon>
        <taxon>Actinomycetes</taxon>
        <taxon>Streptosporangiales</taxon>
        <taxon>Thermomonosporaceae</taxon>
        <taxon>Actinomadura</taxon>
    </lineage>
</organism>
<accession>A0ABR7LZZ0</accession>
<protein>
    <submittedName>
        <fullName evidence="2">Uncharacterized protein</fullName>
    </submittedName>
</protein>
<dbReference type="EMBL" id="JABVEC010000041">
    <property type="protein sequence ID" value="MBC6470431.1"/>
    <property type="molecule type" value="Genomic_DNA"/>
</dbReference>
<proteinExistence type="predicted"/>
<dbReference type="RefSeq" id="WP_187247475.1">
    <property type="nucleotide sequence ID" value="NZ_JABVEC010000041.1"/>
</dbReference>
<gene>
    <name evidence="2" type="ORF">HKK74_33820</name>
</gene>